<feature type="region of interest" description="Disordered" evidence="1">
    <location>
        <begin position="63"/>
        <end position="95"/>
    </location>
</feature>
<organism evidence="2 3">
    <name type="scientific">Hymenoscyphus albidus</name>
    <dbReference type="NCBI Taxonomy" id="595503"/>
    <lineage>
        <taxon>Eukaryota</taxon>
        <taxon>Fungi</taxon>
        <taxon>Dikarya</taxon>
        <taxon>Ascomycota</taxon>
        <taxon>Pezizomycotina</taxon>
        <taxon>Leotiomycetes</taxon>
        <taxon>Helotiales</taxon>
        <taxon>Helotiaceae</taxon>
        <taxon>Hymenoscyphus</taxon>
    </lineage>
</organism>
<accession>A0A9N9Q8U2</accession>
<reference evidence="2" key="1">
    <citation type="submission" date="2021-07" db="EMBL/GenBank/DDBJ databases">
        <authorList>
            <person name="Durling M."/>
        </authorList>
    </citation>
    <scope>NUCLEOTIDE SEQUENCE</scope>
</reference>
<protein>
    <submittedName>
        <fullName evidence="2">Uncharacterized protein</fullName>
    </submittedName>
</protein>
<keyword evidence="3" id="KW-1185">Reference proteome</keyword>
<dbReference type="EMBL" id="CAJVRM010000248">
    <property type="protein sequence ID" value="CAG8978241.1"/>
    <property type="molecule type" value="Genomic_DNA"/>
</dbReference>
<dbReference type="OrthoDB" id="10482820at2759"/>
<evidence type="ECO:0000313" key="3">
    <source>
        <dbReference type="Proteomes" id="UP000701801"/>
    </source>
</evidence>
<name>A0A9N9Q8U2_9HELO</name>
<gene>
    <name evidence="2" type="ORF">HYALB_00009138</name>
</gene>
<dbReference type="Proteomes" id="UP000701801">
    <property type="component" value="Unassembled WGS sequence"/>
</dbReference>
<evidence type="ECO:0000256" key="1">
    <source>
        <dbReference type="SAM" id="MobiDB-lite"/>
    </source>
</evidence>
<proteinExistence type="predicted"/>
<comment type="caution">
    <text evidence="2">The sequence shown here is derived from an EMBL/GenBank/DDBJ whole genome shotgun (WGS) entry which is preliminary data.</text>
</comment>
<sequence length="113" mass="12681">MVMAYRMGRPRAAFRCGPVVRWQIRHGQGLGQRRKTSTTTKPDPTDEAALGAALRFFKVAGQPLPKPTKVTKRKRLSRGGNVRHGSFGGEVQVTKDKSRAEIQKIEMTRTLDY</sequence>
<evidence type="ECO:0000313" key="2">
    <source>
        <dbReference type="EMBL" id="CAG8978241.1"/>
    </source>
</evidence>
<dbReference type="AlphaFoldDB" id="A0A9N9Q8U2"/>